<dbReference type="Pfam" id="PF00481">
    <property type="entry name" value="PP2C"/>
    <property type="match status" value="1"/>
</dbReference>
<sequence>MAPSRGRCDMLPFAILWRTLFIWLALLICITAGSETGEELFCGTSLMQGFRDAMEDRALCIDVITIPLAKVCPPLSESDSDQEAGRQRLAEAGGAESGKLDVRAFAVFDGHGGAQASEFAARHIRPVLEAELVANLAQDKKLCSLFENDLSVEQLLSERTLSKGGAHTLESLSKAVERALLKLDTEFQTFAMSEGIDAGTTACVAVLVGNRWLQVANVGDSRATLCSTAPPSGCPSRCPAPTRRGTRKKRNCGLCAQDLTSNHRFDRQDEIDRVRASGGVVLAVNGVPRLMGVSMLSRAIGDLDLKPYGMIPDPELSEWIDISDSDVRFLVLASDGVYEDIPGGQCVCDLVASIEGGSDDSGGEVRRPAIPLRPSDSEKGGWVRTESETSLQADAAPDQEKHHSGTRANLKAPEPGVPVGQRPEVDGRALLPGAIAEKLRDVAFQKGSMDNIAVVVVDLHAISDAAKDKAGTKNESREQLADLGASADGATGKRGNDVSEPGADVSKRGNDDGKPDDVVSNEPNPVPTKRLDEEAVTEETAGRAIAQVDDSSLVEAGGFKVYISGQVVYGEGSDWCYQLVELVSGLRALPAPDTSIVAVPSNVRPPQEEPVHTEQGPFRTKAFAPSPSFPVYTGGVHAEHVHTEPVPTEPVPTESLPVCSALEAPVHTGEAPVHTAEDLHPIPLGLNSPDGDIALPQSPSPWATTLELYHRHLVATIDPGLGISSRIRASIPDGSQALDGLGTFLDIVASVPVEPGGWTESRSDWKRPPGESTGEEVGEEWTPAGVQREEGDHRYRYLLRNNFAKGSFGEIWRAVRVPDKSENHGRRCRYTDARSTSSDFDGEEGKNCHGDAGTLFILKRLLVEKGGEVRLSGLREKFFGEMLMNASATWQHEQTTAHAEPSANPGSGGTQAQGSGGDYSHLVRYIDSFEMHSGRELWLVFRDEGKSLRDWMYDSPAPSGDRPGLGVVTPSAWWRWLRTDVRGRQEMKSIMWQLLAALRTCHQHDVTHRDVKPDNLLLVTRPAHSASDPSAWQQASNLSLRLIDFGSAWSPAAHHLYGAHGPSRLQETPEYSPPEALFAQEPWLPRRPDKAAKYDMWSAGVLFLELLLGNPHVFQVSARTRALLERHLAGCRDATCKELAYVLRAFLELCIYPPAPMAALFPPSTETGRTAEDEKPRRARQVGSSARHAAASLSPARSASRIRLPFTTKRSVHRPTVLDGGQNAAYAAGVRHIHTALATSR</sequence>
<dbReference type="CDD" id="cd00143">
    <property type="entry name" value="PP2Cc"/>
    <property type="match status" value="1"/>
</dbReference>
<dbReference type="GO" id="GO:0004672">
    <property type="term" value="F:protein kinase activity"/>
    <property type="evidence" value="ECO:0007669"/>
    <property type="project" value="InterPro"/>
</dbReference>
<feature type="compositionally biased region" description="Basic and acidic residues" evidence="1">
    <location>
        <begin position="466"/>
        <end position="480"/>
    </location>
</feature>
<feature type="region of interest" description="Disordered" evidence="1">
    <location>
        <begin position="466"/>
        <end position="540"/>
    </location>
</feature>
<feature type="compositionally biased region" description="Gly residues" evidence="1">
    <location>
        <begin position="906"/>
        <end position="915"/>
    </location>
</feature>
<name>A0A1Y1HQS3_KLENI</name>
<dbReference type="InterPro" id="IPR001932">
    <property type="entry name" value="PPM-type_phosphatase-like_dom"/>
</dbReference>
<feature type="signal peptide" evidence="2">
    <location>
        <begin position="1"/>
        <end position="33"/>
    </location>
</feature>
<dbReference type="InterPro" id="IPR011009">
    <property type="entry name" value="Kinase-like_dom_sf"/>
</dbReference>
<dbReference type="OMA" id="LWDPEDR"/>
<evidence type="ECO:0000259" key="4">
    <source>
        <dbReference type="PROSITE" id="PS51746"/>
    </source>
</evidence>
<dbReference type="Gene3D" id="1.10.510.10">
    <property type="entry name" value="Transferase(Phosphotransferase) domain 1"/>
    <property type="match status" value="1"/>
</dbReference>
<dbReference type="GO" id="GO:1902531">
    <property type="term" value="P:regulation of intracellular signal transduction"/>
    <property type="evidence" value="ECO:0000318"/>
    <property type="project" value="GO_Central"/>
</dbReference>
<dbReference type="STRING" id="105231.A0A1Y1HQS3"/>
<dbReference type="SMART" id="SM00332">
    <property type="entry name" value="PP2Cc"/>
    <property type="match status" value="1"/>
</dbReference>
<dbReference type="InterPro" id="IPR008271">
    <property type="entry name" value="Ser/Thr_kinase_AS"/>
</dbReference>
<dbReference type="PROSITE" id="PS50011">
    <property type="entry name" value="PROTEIN_KINASE_DOM"/>
    <property type="match status" value="1"/>
</dbReference>
<dbReference type="GO" id="GO:0005524">
    <property type="term" value="F:ATP binding"/>
    <property type="evidence" value="ECO:0007669"/>
    <property type="project" value="InterPro"/>
</dbReference>
<feature type="domain" description="Protein kinase" evidence="3">
    <location>
        <begin position="797"/>
        <end position="1237"/>
    </location>
</feature>
<proteinExistence type="predicted"/>
<dbReference type="PROSITE" id="PS51746">
    <property type="entry name" value="PPM_2"/>
    <property type="match status" value="1"/>
</dbReference>
<feature type="region of interest" description="Disordered" evidence="1">
    <location>
        <begin position="357"/>
        <end position="424"/>
    </location>
</feature>
<feature type="region of interest" description="Disordered" evidence="1">
    <location>
        <begin position="1162"/>
        <end position="1198"/>
    </location>
</feature>
<dbReference type="GO" id="GO:0004722">
    <property type="term" value="F:protein serine/threonine phosphatase activity"/>
    <property type="evidence" value="ECO:0000318"/>
    <property type="project" value="GO_Central"/>
</dbReference>
<dbReference type="Gene3D" id="3.60.40.10">
    <property type="entry name" value="PPM-type phosphatase domain"/>
    <property type="match status" value="1"/>
</dbReference>
<feature type="compositionally biased region" description="Low complexity" evidence="1">
    <location>
        <begin position="1184"/>
        <end position="1198"/>
    </location>
</feature>
<dbReference type="SUPFAM" id="SSF56112">
    <property type="entry name" value="Protein kinase-like (PK-like)"/>
    <property type="match status" value="1"/>
</dbReference>
<evidence type="ECO:0000313" key="6">
    <source>
        <dbReference type="Proteomes" id="UP000054558"/>
    </source>
</evidence>
<dbReference type="Proteomes" id="UP000054558">
    <property type="component" value="Unassembled WGS sequence"/>
</dbReference>
<feature type="region of interest" description="Disordered" evidence="1">
    <location>
        <begin position="599"/>
        <end position="619"/>
    </location>
</feature>
<keyword evidence="6" id="KW-1185">Reference proteome</keyword>
<dbReference type="InterPro" id="IPR036457">
    <property type="entry name" value="PPM-type-like_dom_sf"/>
</dbReference>
<gene>
    <name evidence="5" type="ORF">KFL_000090220</name>
</gene>
<feature type="region of interest" description="Disordered" evidence="1">
    <location>
        <begin position="890"/>
        <end position="915"/>
    </location>
</feature>
<dbReference type="PROSITE" id="PS00108">
    <property type="entry name" value="PROTEIN_KINASE_ST"/>
    <property type="match status" value="1"/>
</dbReference>
<evidence type="ECO:0000259" key="3">
    <source>
        <dbReference type="PROSITE" id="PS50011"/>
    </source>
</evidence>
<evidence type="ECO:0000256" key="1">
    <source>
        <dbReference type="SAM" id="MobiDB-lite"/>
    </source>
</evidence>
<accession>A0A1Y1HQS3</accession>
<dbReference type="AlphaFoldDB" id="A0A1Y1HQS3"/>
<dbReference type="SUPFAM" id="SSF81606">
    <property type="entry name" value="PP2C-like"/>
    <property type="match status" value="1"/>
</dbReference>
<dbReference type="PANTHER" id="PTHR47992">
    <property type="entry name" value="PROTEIN PHOSPHATASE"/>
    <property type="match status" value="1"/>
</dbReference>
<dbReference type="InterPro" id="IPR015655">
    <property type="entry name" value="PP2C"/>
</dbReference>
<evidence type="ECO:0000313" key="5">
    <source>
        <dbReference type="EMBL" id="GAQ78178.1"/>
    </source>
</evidence>
<dbReference type="OrthoDB" id="10264738at2759"/>
<feature type="chain" id="PRO_5013299261" evidence="2">
    <location>
        <begin position="34"/>
        <end position="1241"/>
    </location>
</feature>
<organism evidence="5 6">
    <name type="scientific">Klebsormidium nitens</name>
    <name type="common">Green alga</name>
    <name type="synonym">Ulothrix nitens</name>
    <dbReference type="NCBI Taxonomy" id="105231"/>
    <lineage>
        <taxon>Eukaryota</taxon>
        <taxon>Viridiplantae</taxon>
        <taxon>Streptophyta</taxon>
        <taxon>Klebsormidiophyceae</taxon>
        <taxon>Klebsormidiales</taxon>
        <taxon>Klebsormidiaceae</taxon>
        <taxon>Klebsormidium</taxon>
    </lineage>
</organism>
<dbReference type="SMART" id="SM00220">
    <property type="entry name" value="S_TKc"/>
    <property type="match status" value="1"/>
</dbReference>
<feature type="compositionally biased region" description="Basic and acidic residues" evidence="1">
    <location>
        <begin position="375"/>
        <end position="387"/>
    </location>
</feature>
<protein>
    <submittedName>
        <fullName evidence="5">Protein phosphatase 2C family protein</fullName>
    </submittedName>
</protein>
<dbReference type="EMBL" id="DF236958">
    <property type="protein sequence ID" value="GAQ78178.1"/>
    <property type="molecule type" value="Genomic_DNA"/>
</dbReference>
<dbReference type="Pfam" id="PF00069">
    <property type="entry name" value="Pkinase"/>
    <property type="match status" value="1"/>
</dbReference>
<evidence type="ECO:0000256" key="2">
    <source>
        <dbReference type="SAM" id="SignalP"/>
    </source>
</evidence>
<keyword evidence="2" id="KW-0732">Signal</keyword>
<feature type="region of interest" description="Disordered" evidence="1">
    <location>
        <begin position="756"/>
        <end position="781"/>
    </location>
</feature>
<feature type="compositionally biased region" description="Basic and acidic residues" evidence="1">
    <location>
        <begin position="505"/>
        <end position="517"/>
    </location>
</feature>
<reference evidence="5 6" key="1">
    <citation type="journal article" date="2014" name="Nat. Commun.">
        <title>Klebsormidium flaccidum genome reveals primary factors for plant terrestrial adaptation.</title>
        <authorList>
            <person name="Hori K."/>
            <person name="Maruyama F."/>
            <person name="Fujisawa T."/>
            <person name="Togashi T."/>
            <person name="Yamamoto N."/>
            <person name="Seo M."/>
            <person name="Sato S."/>
            <person name="Yamada T."/>
            <person name="Mori H."/>
            <person name="Tajima N."/>
            <person name="Moriyama T."/>
            <person name="Ikeuchi M."/>
            <person name="Watanabe M."/>
            <person name="Wada H."/>
            <person name="Kobayashi K."/>
            <person name="Saito M."/>
            <person name="Masuda T."/>
            <person name="Sasaki-Sekimoto Y."/>
            <person name="Mashiguchi K."/>
            <person name="Awai K."/>
            <person name="Shimojima M."/>
            <person name="Masuda S."/>
            <person name="Iwai M."/>
            <person name="Nobusawa T."/>
            <person name="Narise T."/>
            <person name="Kondo S."/>
            <person name="Saito H."/>
            <person name="Sato R."/>
            <person name="Murakawa M."/>
            <person name="Ihara Y."/>
            <person name="Oshima-Yamada Y."/>
            <person name="Ohtaka K."/>
            <person name="Satoh M."/>
            <person name="Sonobe K."/>
            <person name="Ishii M."/>
            <person name="Ohtani R."/>
            <person name="Kanamori-Sato M."/>
            <person name="Honoki R."/>
            <person name="Miyazaki D."/>
            <person name="Mochizuki H."/>
            <person name="Umetsu J."/>
            <person name="Higashi K."/>
            <person name="Shibata D."/>
            <person name="Kamiya Y."/>
            <person name="Sato N."/>
            <person name="Nakamura Y."/>
            <person name="Tabata S."/>
            <person name="Ida S."/>
            <person name="Kurokawa K."/>
            <person name="Ohta H."/>
        </authorList>
    </citation>
    <scope>NUCLEOTIDE SEQUENCE [LARGE SCALE GENOMIC DNA]</scope>
    <source>
        <strain evidence="5 6">NIES-2285</strain>
    </source>
</reference>
<feature type="domain" description="PPM-type phosphatase" evidence="4">
    <location>
        <begin position="41"/>
        <end position="459"/>
    </location>
</feature>
<dbReference type="InterPro" id="IPR000719">
    <property type="entry name" value="Prot_kinase_dom"/>
</dbReference>